<evidence type="ECO:0000313" key="2">
    <source>
        <dbReference type="EMBL" id="MBW47053.1"/>
    </source>
</evidence>
<dbReference type="EMBL" id="GGFK01013732">
    <property type="protein sequence ID" value="MBW47053.1"/>
    <property type="molecule type" value="Transcribed_RNA"/>
</dbReference>
<proteinExistence type="predicted"/>
<evidence type="ECO:0000256" key="1">
    <source>
        <dbReference type="SAM" id="SignalP"/>
    </source>
</evidence>
<protein>
    <submittedName>
        <fullName evidence="2">Putative secreted protein</fullName>
    </submittedName>
</protein>
<accession>A0A2M4B1Y9</accession>
<organism evidence="2">
    <name type="scientific">Anopheles triannulatus</name>
    <dbReference type="NCBI Taxonomy" id="58253"/>
    <lineage>
        <taxon>Eukaryota</taxon>
        <taxon>Metazoa</taxon>
        <taxon>Ecdysozoa</taxon>
        <taxon>Arthropoda</taxon>
        <taxon>Hexapoda</taxon>
        <taxon>Insecta</taxon>
        <taxon>Pterygota</taxon>
        <taxon>Neoptera</taxon>
        <taxon>Endopterygota</taxon>
        <taxon>Diptera</taxon>
        <taxon>Nematocera</taxon>
        <taxon>Culicoidea</taxon>
        <taxon>Culicidae</taxon>
        <taxon>Anophelinae</taxon>
        <taxon>Anopheles</taxon>
    </lineage>
</organism>
<feature type="signal peptide" evidence="1">
    <location>
        <begin position="1"/>
        <end position="26"/>
    </location>
</feature>
<keyword evidence="1" id="KW-0732">Signal</keyword>
<feature type="chain" id="PRO_5014960512" evidence="1">
    <location>
        <begin position="27"/>
        <end position="69"/>
    </location>
</feature>
<dbReference type="AlphaFoldDB" id="A0A2M4B1Y9"/>
<reference evidence="2" key="1">
    <citation type="submission" date="2018-01" db="EMBL/GenBank/DDBJ databases">
        <title>An insight into the sialome of Amazonian anophelines.</title>
        <authorList>
            <person name="Ribeiro J.M."/>
            <person name="Scarpassa V."/>
            <person name="Calvo E."/>
        </authorList>
    </citation>
    <scope>NUCLEOTIDE SEQUENCE</scope>
    <source>
        <tissue evidence="2">Salivary glands</tissue>
    </source>
</reference>
<sequence length="69" mass="7760">MAIVATVGHVLQVLLLLGAQVGKVQQLHRHLVARLREVDLLCAQLIEILVNGHCRQRADRHPLGRPLFR</sequence>
<name>A0A2M4B1Y9_9DIPT</name>